<dbReference type="EMBL" id="CAKMMF010000015">
    <property type="protein sequence ID" value="CAH1209012.1"/>
    <property type="molecule type" value="Genomic_DNA"/>
</dbReference>
<dbReference type="SUPFAM" id="SSF89360">
    <property type="entry name" value="HesB-like domain"/>
    <property type="match status" value="1"/>
</dbReference>
<reference evidence="2" key="1">
    <citation type="submission" date="2022-01" db="EMBL/GenBank/DDBJ databases">
        <authorList>
            <person name="Criscuolo A."/>
        </authorList>
    </citation>
    <scope>NUCLEOTIDE SEQUENCE</scope>
    <source>
        <strain evidence="2">CIP111893</strain>
    </source>
</reference>
<sequence>MAYGELFVNEPIPTKEMDTMRLLVEQAAANWYRSEMSLKEGDHLRIFVRLGGCGSVQPGFSLGVMRDVPRNPALNHVSEGIVFFMEEDNLWYLDNKKLRIAWDEQQEEIVMEVS</sequence>
<dbReference type="Proteomes" id="UP000838686">
    <property type="component" value="Unassembled WGS sequence"/>
</dbReference>
<dbReference type="PIRSF" id="PIRSF034852">
    <property type="entry name" value="UCP034852"/>
    <property type="match status" value="1"/>
</dbReference>
<comment type="similarity">
    <text evidence="1">Belongs to the HesB/IscA family.</text>
</comment>
<gene>
    <name evidence="2" type="ORF">PAECIP111893_02958</name>
</gene>
<evidence type="ECO:0000313" key="3">
    <source>
        <dbReference type="Proteomes" id="UP000838686"/>
    </source>
</evidence>
<comment type="caution">
    <text evidence="2">The sequence shown here is derived from an EMBL/GenBank/DDBJ whole genome shotgun (WGS) entry which is preliminary data.</text>
</comment>
<name>A0ABM9CAU9_9BACL</name>
<dbReference type="InterPro" id="IPR035903">
    <property type="entry name" value="HesB-like_dom_sf"/>
</dbReference>
<dbReference type="InterPro" id="IPR008326">
    <property type="entry name" value="PdhI-like"/>
</dbReference>
<evidence type="ECO:0008006" key="4">
    <source>
        <dbReference type="Google" id="ProtNLM"/>
    </source>
</evidence>
<organism evidence="2 3">
    <name type="scientific">Paenibacillus plantiphilus</name>
    <dbReference type="NCBI Taxonomy" id="2905650"/>
    <lineage>
        <taxon>Bacteria</taxon>
        <taxon>Bacillati</taxon>
        <taxon>Bacillota</taxon>
        <taxon>Bacilli</taxon>
        <taxon>Bacillales</taxon>
        <taxon>Paenibacillaceae</taxon>
        <taxon>Paenibacillus</taxon>
    </lineage>
</organism>
<proteinExistence type="inferred from homology"/>
<protein>
    <recommendedName>
        <fullName evidence="4">FeS cluster biogenesis domain-containing protein</fullName>
    </recommendedName>
</protein>
<accession>A0ABM9CAU9</accession>
<evidence type="ECO:0000313" key="2">
    <source>
        <dbReference type="EMBL" id="CAH1209012.1"/>
    </source>
</evidence>
<keyword evidence="3" id="KW-1185">Reference proteome</keyword>
<evidence type="ECO:0000256" key="1">
    <source>
        <dbReference type="ARBA" id="ARBA00006718"/>
    </source>
</evidence>